<sequence length="299" mass="34037">MRTYQVLHPAARELPNQLSRAVIAKGHNKSVAAVAPRFCQLDHRPEVRYFEVLPDTIDRNTPVVVVVHGISRHAREYASIFSGLASSGKAILIAPLFDDVKFNGYQRPGLAKTSVAKRSDNALNDILKNVQDEYGVDTSRIHLFGFSGGAQFSQRYALFYPQRVERLVLAAPGWFTMPDEKYSYPYGLGQKLIDTNLKFRFNETLSIPTLLLSGGDDIYRDAGLNKTARIDRRQGMTRLERAYNWEKEIRASADEINQPILLEHEVIADAGHNFIDNVRRYSVDHLIEEFLFRKPKETE</sequence>
<evidence type="ECO:0000313" key="3">
    <source>
        <dbReference type="Proteomes" id="UP000030856"/>
    </source>
</evidence>
<proteinExistence type="predicted"/>
<dbReference type="RefSeq" id="WP_052131987.1">
    <property type="nucleotide sequence ID" value="NZ_JRAA01000001.1"/>
</dbReference>
<keyword evidence="3" id="KW-1185">Reference proteome</keyword>
<dbReference type="STRING" id="2340.JV46_14120"/>
<dbReference type="EMBL" id="JRAA01000001">
    <property type="protein sequence ID" value="KHF26048.1"/>
    <property type="molecule type" value="Genomic_DNA"/>
</dbReference>
<comment type="caution">
    <text evidence="2">The sequence shown here is derived from an EMBL/GenBank/DDBJ whole genome shotgun (WGS) entry which is preliminary data.</text>
</comment>
<protein>
    <recommendedName>
        <fullName evidence="1">AB hydrolase-1 domain-containing protein</fullName>
    </recommendedName>
</protein>
<evidence type="ECO:0000313" key="2">
    <source>
        <dbReference type="EMBL" id="KHF26048.1"/>
    </source>
</evidence>
<dbReference type="InterPro" id="IPR000073">
    <property type="entry name" value="AB_hydrolase_1"/>
</dbReference>
<dbReference type="Gene3D" id="3.40.50.1820">
    <property type="entry name" value="alpha/beta hydrolase"/>
    <property type="match status" value="1"/>
</dbReference>
<feature type="domain" description="AB hydrolase-1" evidence="1">
    <location>
        <begin position="62"/>
        <end position="180"/>
    </location>
</feature>
<dbReference type="InterPro" id="IPR029058">
    <property type="entry name" value="AB_hydrolase_fold"/>
</dbReference>
<dbReference type="Proteomes" id="UP000030856">
    <property type="component" value="Unassembled WGS sequence"/>
</dbReference>
<accession>A0A0B0H778</accession>
<organism evidence="2 3">
    <name type="scientific">Solemya velum gill symbiont</name>
    <dbReference type="NCBI Taxonomy" id="2340"/>
    <lineage>
        <taxon>Bacteria</taxon>
        <taxon>Pseudomonadati</taxon>
        <taxon>Pseudomonadota</taxon>
        <taxon>Gammaproteobacteria</taxon>
        <taxon>sulfur-oxidizing symbionts</taxon>
    </lineage>
</organism>
<gene>
    <name evidence="2" type="ORF">JV46_14120</name>
</gene>
<dbReference type="eggNOG" id="COG1073">
    <property type="taxonomic scope" value="Bacteria"/>
</dbReference>
<evidence type="ECO:0000259" key="1">
    <source>
        <dbReference type="Pfam" id="PF00561"/>
    </source>
</evidence>
<dbReference type="AlphaFoldDB" id="A0A0B0H778"/>
<dbReference type="SUPFAM" id="SSF53474">
    <property type="entry name" value="alpha/beta-Hydrolases"/>
    <property type="match status" value="1"/>
</dbReference>
<name>A0A0B0H778_SOVGS</name>
<reference evidence="2 3" key="1">
    <citation type="journal article" date="2014" name="BMC Genomics">
        <title>The genome of the intracellular bacterium of the coastal bivalve, Solemya velum: a blueprint for thriving in and out of symbiosis.</title>
        <authorList>
            <person name="Dmytrenko O."/>
            <person name="Russell S.L."/>
            <person name="Loo W.T."/>
            <person name="Fontanez K.M."/>
            <person name="Liao L."/>
            <person name="Roeselers G."/>
            <person name="Sharma R."/>
            <person name="Stewart F.J."/>
            <person name="Newton I.L."/>
            <person name="Woyke T."/>
            <person name="Wu D."/>
            <person name="Lang J.M."/>
            <person name="Eisen J.A."/>
            <person name="Cavanaugh C.M."/>
        </authorList>
    </citation>
    <scope>NUCLEOTIDE SEQUENCE [LARGE SCALE GENOMIC DNA]</scope>
    <source>
        <strain evidence="2 3">WH</strain>
    </source>
</reference>
<dbReference type="Pfam" id="PF00561">
    <property type="entry name" value="Abhydrolase_1"/>
    <property type="match status" value="1"/>
</dbReference>